<comment type="caution">
    <text evidence="2">The sequence shown here is derived from an EMBL/GenBank/DDBJ whole genome shotgun (WGS) entry which is preliminary data.</text>
</comment>
<evidence type="ECO:0000256" key="1">
    <source>
        <dbReference type="SAM" id="MobiDB-lite"/>
    </source>
</evidence>
<gene>
    <name evidence="2" type="ORF">GCM10008957_34650</name>
</gene>
<organism evidence="2 3">
    <name type="scientific">Deinococcus ruber</name>
    <dbReference type="NCBI Taxonomy" id="1848197"/>
    <lineage>
        <taxon>Bacteria</taxon>
        <taxon>Thermotogati</taxon>
        <taxon>Deinococcota</taxon>
        <taxon>Deinococci</taxon>
        <taxon>Deinococcales</taxon>
        <taxon>Deinococcaceae</taxon>
        <taxon>Deinococcus</taxon>
    </lineage>
</organism>
<sequence>MLLEPQGERGGCSVTQHFDRRSSLQVNDQRARERPSLEGEVVDANAFDGGRWLQWGHAAHDPEGGRSGSLDTPDPADPLSWTGSNLEGRVLHGEGQALGHSG</sequence>
<evidence type="ECO:0000313" key="2">
    <source>
        <dbReference type="EMBL" id="GGR19217.1"/>
    </source>
</evidence>
<dbReference type="RefSeq" id="WP_229776141.1">
    <property type="nucleotide sequence ID" value="NZ_BMQL01000023.1"/>
</dbReference>
<feature type="region of interest" description="Disordered" evidence="1">
    <location>
        <begin position="54"/>
        <end position="102"/>
    </location>
</feature>
<reference evidence="2" key="1">
    <citation type="journal article" date="2014" name="Int. J. Syst. Evol. Microbiol.">
        <title>Complete genome sequence of Corynebacterium casei LMG S-19264T (=DSM 44701T), isolated from a smear-ripened cheese.</title>
        <authorList>
            <consortium name="US DOE Joint Genome Institute (JGI-PGF)"/>
            <person name="Walter F."/>
            <person name="Albersmeier A."/>
            <person name="Kalinowski J."/>
            <person name="Ruckert C."/>
        </authorList>
    </citation>
    <scope>NUCLEOTIDE SEQUENCE</scope>
    <source>
        <strain evidence="2">JCM 31311</strain>
    </source>
</reference>
<reference evidence="2" key="2">
    <citation type="submission" date="2020-09" db="EMBL/GenBank/DDBJ databases">
        <authorList>
            <person name="Sun Q."/>
            <person name="Ohkuma M."/>
        </authorList>
    </citation>
    <scope>NUCLEOTIDE SEQUENCE</scope>
    <source>
        <strain evidence="2">JCM 31311</strain>
    </source>
</reference>
<dbReference type="Proteomes" id="UP000603865">
    <property type="component" value="Unassembled WGS sequence"/>
</dbReference>
<feature type="region of interest" description="Disordered" evidence="1">
    <location>
        <begin position="1"/>
        <end position="42"/>
    </location>
</feature>
<evidence type="ECO:0000313" key="3">
    <source>
        <dbReference type="Proteomes" id="UP000603865"/>
    </source>
</evidence>
<keyword evidence="3" id="KW-1185">Reference proteome</keyword>
<name>A0A918CF69_9DEIO</name>
<accession>A0A918CF69</accession>
<dbReference type="AlphaFoldDB" id="A0A918CF69"/>
<proteinExistence type="predicted"/>
<protein>
    <submittedName>
        <fullName evidence="2">Uncharacterized protein</fullName>
    </submittedName>
</protein>
<dbReference type="EMBL" id="BMQL01000023">
    <property type="protein sequence ID" value="GGR19217.1"/>
    <property type="molecule type" value="Genomic_DNA"/>
</dbReference>